<dbReference type="GeneID" id="25565362"/>
<dbReference type="EMBL" id="GL349458">
    <property type="protein sequence ID" value="KNC49827.1"/>
    <property type="molecule type" value="Genomic_DNA"/>
</dbReference>
<protein>
    <submittedName>
        <fullName evidence="2">Uncharacterized protein</fullName>
    </submittedName>
</protein>
<dbReference type="RefSeq" id="XP_013757321.1">
    <property type="nucleotide sequence ID" value="XM_013901867.1"/>
</dbReference>
<accession>A0A0L0DBV7</accession>
<keyword evidence="3" id="KW-1185">Reference proteome</keyword>
<proteinExistence type="predicted"/>
<reference evidence="2 3" key="1">
    <citation type="submission" date="2010-05" db="EMBL/GenBank/DDBJ databases">
        <title>The Genome Sequence of Thecamonas trahens ATCC 50062.</title>
        <authorList>
            <consortium name="The Broad Institute Genome Sequencing Platform"/>
            <person name="Russ C."/>
            <person name="Cuomo C."/>
            <person name="Shea T."/>
            <person name="Young S.K."/>
            <person name="Zeng Q."/>
            <person name="Koehrsen M."/>
            <person name="Haas B."/>
            <person name="Borodovsky M."/>
            <person name="Guigo R."/>
            <person name="Alvarado L."/>
            <person name="Berlin A."/>
            <person name="Bochicchio J."/>
            <person name="Borenstein D."/>
            <person name="Chapman S."/>
            <person name="Chen Z."/>
            <person name="Freedman E."/>
            <person name="Gellesch M."/>
            <person name="Goldberg J."/>
            <person name="Griggs A."/>
            <person name="Gujja S."/>
            <person name="Heilman E."/>
            <person name="Heiman D."/>
            <person name="Hepburn T."/>
            <person name="Howarth C."/>
            <person name="Jen D."/>
            <person name="Larson L."/>
            <person name="Mehta T."/>
            <person name="Park D."/>
            <person name="Pearson M."/>
            <person name="Roberts A."/>
            <person name="Saif S."/>
            <person name="Shenoy N."/>
            <person name="Sisk P."/>
            <person name="Stolte C."/>
            <person name="Sykes S."/>
            <person name="Thomson T."/>
            <person name="Walk T."/>
            <person name="White J."/>
            <person name="Yandava C."/>
            <person name="Burger G."/>
            <person name="Gray M.W."/>
            <person name="Holland P.W.H."/>
            <person name="King N."/>
            <person name="Lang F.B.F."/>
            <person name="Roger A.J."/>
            <person name="Ruiz-Trillo I."/>
            <person name="Lander E."/>
            <person name="Nusbaum C."/>
        </authorList>
    </citation>
    <scope>NUCLEOTIDE SEQUENCE [LARGE SCALE GENOMIC DNA]</scope>
    <source>
        <strain evidence="2 3">ATCC 50062</strain>
    </source>
</reference>
<sequence length="343" mass="37991">MSGPHMQGGHNPLQGYEDLLGLAEDPSLDAQLRNLDLSAEATEPFPMIPLGLDEALLAEYGESAVQLVLVDEPPETVYKNTTYHLQAALVSSDDKLVPFPFFLPDDSGRMIEYDSLTVRAQLLYHDNSPVPSKRTVSVDDATGAPTTKELPPLRASEGIMRDGVANVALGVNALSGRGKSLILYKLKIYVEEAPQLCLHTDTFIVRSKPPTKSKTRSGKTPKTSPKAVLSAKRTKPARRRRGSRWPGPWPPRRTPRMARSTWTRSALPCQSAPPTPRQRARRPHRRIARRQPRSLPWSWAIPKVRGVGSAWAGTPPPARIQCSPPCRALWTCTRRRRPSLLSC</sequence>
<evidence type="ECO:0000256" key="1">
    <source>
        <dbReference type="SAM" id="MobiDB-lite"/>
    </source>
</evidence>
<feature type="region of interest" description="Disordered" evidence="1">
    <location>
        <begin position="207"/>
        <end position="291"/>
    </location>
</feature>
<dbReference type="Proteomes" id="UP000054408">
    <property type="component" value="Unassembled WGS sequence"/>
</dbReference>
<name>A0A0L0DBV7_THETB</name>
<feature type="compositionally biased region" description="Basic residues" evidence="1">
    <location>
        <begin position="209"/>
        <end position="219"/>
    </location>
</feature>
<organism evidence="2 3">
    <name type="scientific">Thecamonas trahens ATCC 50062</name>
    <dbReference type="NCBI Taxonomy" id="461836"/>
    <lineage>
        <taxon>Eukaryota</taxon>
        <taxon>Apusozoa</taxon>
        <taxon>Apusomonadida</taxon>
        <taxon>Apusomonadidae</taxon>
        <taxon>Thecamonas</taxon>
    </lineage>
</organism>
<feature type="compositionally biased region" description="Basic residues" evidence="1">
    <location>
        <begin position="232"/>
        <end position="243"/>
    </location>
</feature>
<dbReference type="AlphaFoldDB" id="A0A0L0DBV7"/>
<evidence type="ECO:0000313" key="2">
    <source>
        <dbReference type="EMBL" id="KNC49827.1"/>
    </source>
</evidence>
<gene>
    <name evidence="2" type="ORF">AMSG_06108</name>
</gene>
<feature type="compositionally biased region" description="Basic residues" evidence="1">
    <location>
        <begin position="278"/>
        <end position="291"/>
    </location>
</feature>
<evidence type="ECO:0000313" key="3">
    <source>
        <dbReference type="Proteomes" id="UP000054408"/>
    </source>
</evidence>